<evidence type="ECO:0000313" key="10">
    <source>
        <dbReference type="EMBL" id="RKD89673.1"/>
    </source>
</evidence>
<evidence type="ECO:0000313" key="11">
    <source>
        <dbReference type="Proteomes" id="UP000283387"/>
    </source>
</evidence>
<evidence type="ECO:0000256" key="1">
    <source>
        <dbReference type="ARBA" id="ARBA00004167"/>
    </source>
</evidence>
<evidence type="ECO:0000256" key="4">
    <source>
        <dbReference type="ARBA" id="ARBA00022803"/>
    </source>
</evidence>
<dbReference type="GO" id="GO:0008320">
    <property type="term" value="F:protein transmembrane transporter activity"/>
    <property type="evidence" value="ECO:0007669"/>
    <property type="project" value="TreeGrafter"/>
</dbReference>
<evidence type="ECO:0000256" key="9">
    <source>
        <dbReference type="SAM" id="SignalP"/>
    </source>
</evidence>
<feature type="signal peptide" evidence="9">
    <location>
        <begin position="1"/>
        <end position="20"/>
    </location>
</feature>
<keyword evidence="6" id="KW-0472">Membrane</keyword>
<dbReference type="EMBL" id="RAPN01000001">
    <property type="protein sequence ID" value="RKD89673.1"/>
    <property type="molecule type" value="Genomic_DNA"/>
</dbReference>
<evidence type="ECO:0000256" key="8">
    <source>
        <dbReference type="PROSITE-ProRule" id="PRU00339"/>
    </source>
</evidence>
<dbReference type="OrthoDB" id="1419882at2"/>
<gene>
    <name evidence="10" type="ORF">BC643_0004</name>
</gene>
<organism evidence="10 11">
    <name type="scientific">Mangrovibacterium diazotrophicum</name>
    <dbReference type="NCBI Taxonomy" id="1261403"/>
    <lineage>
        <taxon>Bacteria</taxon>
        <taxon>Pseudomonadati</taxon>
        <taxon>Bacteroidota</taxon>
        <taxon>Bacteroidia</taxon>
        <taxon>Marinilabiliales</taxon>
        <taxon>Prolixibacteraceae</taxon>
        <taxon>Mangrovibacterium</taxon>
    </lineage>
</organism>
<dbReference type="GO" id="GO:0030943">
    <property type="term" value="F:mitochondrion targeting sequence binding"/>
    <property type="evidence" value="ECO:0007669"/>
    <property type="project" value="TreeGrafter"/>
</dbReference>
<keyword evidence="4 8" id="KW-0802">TPR repeat</keyword>
<evidence type="ECO:0000256" key="6">
    <source>
        <dbReference type="ARBA" id="ARBA00023136"/>
    </source>
</evidence>
<evidence type="ECO:0000256" key="3">
    <source>
        <dbReference type="ARBA" id="ARBA00022737"/>
    </source>
</evidence>
<feature type="chain" id="PRO_5019491860" description="Tetratricopeptide repeat protein" evidence="9">
    <location>
        <begin position="21"/>
        <end position="509"/>
    </location>
</feature>
<keyword evidence="2" id="KW-0812">Transmembrane</keyword>
<dbReference type="PROSITE" id="PS50005">
    <property type="entry name" value="TPR"/>
    <property type="match status" value="1"/>
</dbReference>
<comment type="subcellular location">
    <subcellularLocation>
        <location evidence="1">Membrane</location>
        <topology evidence="1">Single-pass membrane protein</topology>
    </subcellularLocation>
</comment>
<keyword evidence="5" id="KW-1133">Transmembrane helix</keyword>
<dbReference type="PANTHER" id="PTHR46208:SF1">
    <property type="entry name" value="MITOCHONDRIAL IMPORT RECEPTOR SUBUNIT TOM70"/>
    <property type="match status" value="1"/>
</dbReference>
<comment type="caution">
    <text evidence="10">The sequence shown here is derived from an EMBL/GenBank/DDBJ whole genome shotgun (WGS) entry which is preliminary data.</text>
</comment>
<dbReference type="GO" id="GO:0030150">
    <property type="term" value="P:protein import into mitochondrial matrix"/>
    <property type="evidence" value="ECO:0007669"/>
    <property type="project" value="TreeGrafter"/>
</dbReference>
<dbReference type="GO" id="GO:0016020">
    <property type="term" value="C:membrane"/>
    <property type="evidence" value="ECO:0007669"/>
    <property type="project" value="UniProtKB-SubCell"/>
</dbReference>
<dbReference type="InterPro" id="IPR011990">
    <property type="entry name" value="TPR-like_helical_dom_sf"/>
</dbReference>
<comment type="similarity">
    <text evidence="7">Belongs to the Tom70 family.</text>
</comment>
<proteinExistence type="inferred from homology"/>
<dbReference type="InterPro" id="IPR019734">
    <property type="entry name" value="TPR_rpt"/>
</dbReference>
<evidence type="ECO:0000256" key="5">
    <source>
        <dbReference type="ARBA" id="ARBA00022989"/>
    </source>
</evidence>
<dbReference type="SUPFAM" id="SSF48452">
    <property type="entry name" value="TPR-like"/>
    <property type="match status" value="2"/>
</dbReference>
<evidence type="ECO:0000256" key="7">
    <source>
        <dbReference type="ARBA" id="ARBA00038030"/>
    </source>
</evidence>
<keyword evidence="11" id="KW-1185">Reference proteome</keyword>
<dbReference type="Gene3D" id="1.25.40.10">
    <property type="entry name" value="Tetratricopeptide repeat domain"/>
    <property type="match status" value="2"/>
</dbReference>
<accession>A0A419W2H8</accession>
<evidence type="ECO:0000256" key="2">
    <source>
        <dbReference type="ARBA" id="ARBA00022692"/>
    </source>
</evidence>
<dbReference type="PANTHER" id="PTHR46208">
    <property type="entry name" value="MITOCHONDRIAL IMPORT RECEPTOR SUBUNIT TOM70"/>
    <property type="match status" value="1"/>
</dbReference>
<protein>
    <recommendedName>
        <fullName evidence="12">Tetratricopeptide repeat protein</fullName>
    </recommendedName>
</protein>
<dbReference type="Proteomes" id="UP000283387">
    <property type="component" value="Unassembled WGS sequence"/>
</dbReference>
<reference evidence="10 11" key="1">
    <citation type="submission" date="2018-09" db="EMBL/GenBank/DDBJ databases">
        <title>Genomic Encyclopedia of Archaeal and Bacterial Type Strains, Phase II (KMG-II): from individual species to whole genera.</title>
        <authorList>
            <person name="Goeker M."/>
        </authorList>
    </citation>
    <scope>NUCLEOTIDE SEQUENCE [LARGE SCALE GENOMIC DNA]</scope>
    <source>
        <strain evidence="10 11">DSM 27148</strain>
    </source>
</reference>
<name>A0A419W2H8_9BACT</name>
<evidence type="ECO:0008006" key="12">
    <source>
        <dbReference type="Google" id="ProtNLM"/>
    </source>
</evidence>
<keyword evidence="9" id="KW-0732">Signal</keyword>
<dbReference type="AlphaFoldDB" id="A0A419W2H8"/>
<dbReference type="RefSeq" id="WP_120271135.1">
    <property type="nucleotide sequence ID" value="NZ_RAPN01000001.1"/>
</dbReference>
<dbReference type="SMART" id="SM00028">
    <property type="entry name" value="TPR"/>
    <property type="match status" value="5"/>
</dbReference>
<sequence>MGTKLLLAFIFLAGSFKVTAQPEPLSPLQRQELLALANQLFEIWPDFEFSLSNYSVQPNFQTMKDTEVYDNHFLANFLDSLKNDPLNPLFNFGLGTFYQKNNDTKTAANYFQKAFDYLDIKYLDQDSAKYYSFRGFLKIMLRDQSSFHDFEKALSINPSDSLAIAYYYPALYASGQIKRLRRECGYWLEQGTPVPQYAMLYLIFTSFTERLKLIIRENENRVAYRDTSFETFYDYEPIRKYAVKYAENNQLHNAVLLGDTFLLLMKGSCNSDTGSVYRNGFEYPPDELQRISAIQQEISAALAQKKLNEYSALKALGYTYLMQNDYQQAISSFKQGIASFPIKKLNDSFNPSNCYSGLNAAYAIIQDTTELLKSMEQKFEQLGADYMSSKDYLILASYYYHQENYKLASEYVVPAIAADRKNYKALALKAQLFFQLGNITMFFDYIGKAVNAARNDRQGVDIMLQFAIYQIYYGDQEGAAATLKLARGILGSESNKIADTLEQEFLANR</sequence>
<feature type="repeat" description="TPR" evidence="8">
    <location>
        <begin position="310"/>
        <end position="343"/>
    </location>
</feature>
<keyword evidence="3" id="KW-0677">Repeat</keyword>